<dbReference type="eggNOG" id="COG3706">
    <property type="taxonomic scope" value="Bacteria"/>
</dbReference>
<dbReference type="InterPro" id="IPR043128">
    <property type="entry name" value="Rev_trsase/Diguanyl_cyclase"/>
</dbReference>
<dbReference type="EC" id="2.7.7.65" evidence="2"/>
<keyword evidence="7" id="KW-0548">Nucleotidyltransferase</keyword>
<evidence type="ECO:0000313" key="8">
    <source>
        <dbReference type="Proteomes" id="UP000185674"/>
    </source>
</evidence>
<dbReference type="PANTHER" id="PTHR45138:SF9">
    <property type="entry name" value="DIGUANYLATE CYCLASE DGCM-RELATED"/>
    <property type="match status" value="1"/>
</dbReference>
<evidence type="ECO:0000313" key="6">
    <source>
        <dbReference type="EMBL" id="APV35703.1"/>
    </source>
</evidence>
<dbReference type="EMBL" id="CP016896">
    <property type="protein sequence ID" value="APV35703.1"/>
    <property type="molecule type" value="Genomic_DNA"/>
</dbReference>
<keyword evidence="4" id="KW-1133">Transmembrane helix</keyword>
<keyword evidence="4" id="KW-0472">Membrane</keyword>
<dbReference type="InterPro" id="IPR000160">
    <property type="entry name" value="GGDEF_dom"/>
</dbReference>
<keyword evidence="7" id="KW-0808">Transferase</keyword>
<reference evidence="7" key="2">
    <citation type="submission" date="2023-09" db="EMBL/GenBank/DDBJ databases">
        <title>Acinetobacter soli.</title>
        <authorList>
            <person name="Kim B."/>
            <person name="Kim D."/>
            <person name="Park D."/>
        </authorList>
    </citation>
    <scope>NUCLEOTIDE SEQUENCE</scope>
    <source>
        <strain evidence="7">2023.05</strain>
    </source>
</reference>
<comment type="catalytic activity">
    <reaction evidence="3">
        <text>2 GTP = 3',3'-c-di-GMP + 2 diphosphate</text>
        <dbReference type="Rhea" id="RHEA:24898"/>
        <dbReference type="ChEBI" id="CHEBI:33019"/>
        <dbReference type="ChEBI" id="CHEBI:37565"/>
        <dbReference type="ChEBI" id="CHEBI:58805"/>
        <dbReference type="EC" id="2.7.7.65"/>
    </reaction>
</comment>
<accession>A0A1P8EHL8</accession>
<dbReference type="RefSeq" id="WP_004946783.1">
    <property type="nucleotide sequence ID" value="NZ_BHGF01000064.1"/>
</dbReference>
<evidence type="ECO:0000256" key="4">
    <source>
        <dbReference type="SAM" id="Phobius"/>
    </source>
</evidence>
<feature type="transmembrane region" description="Helical" evidence="4">
    <location>
        <begin position="76"/>
        <end position="97"/>
    </location>
</feature>
<dbReference type="GeneID" id="67510913"/>
<dbReference type="PANTHER" id="PTHR45138">
    <property type="entry name" value="REGULATORY COMPONENTS OF SENSORY TRANSDUCTION SYSTEM"/>
    <property type="match status" value="1"/>
</dbReference>
<evidence type="ECO:0000256" key="3">
    <source>
        <dbReference type="ARBA" id="ARBA00034247"/>
    </source>
</evidence>
<evidence type="ECO:0000313" key="7">
    <source>
        <dbReference type="EMBL" id="WND05166.1"/>
    </source>
</evidence>
<feature type="transmembrane region" description="Helical" evidence="4">
    <location>
        <begin position="132"/>
        <end position="150"/>
    </location>
</feature>
<organism evidence="6 8">
    <name type="scientific">Acinetobacter soli</name>
    <dbReference type="NCBI Taxonomy" id="487316"/>
    <lineage>
        <taxon>Bacteria</taxon>
        <taxon>Pseudomonadati</taxon>
        <taxon>Pseudomonadota</taxon>
        <taxon>Gammaproteobacteria</taxon>
        <taxon>Moraxellales</taxon>
        <taxon>Moraxellaceae</taxon>
        <taxon>Acinetobacter</taxon>
    </lineage>
</organism>
<dbReference type="GO" id="GO:0052621">
    <property type="term" value="F:diguanylate cyclase activity"/>
    <property type="evidence" value="ECO:0007669"/>
    <property type="project" value="UniProtKB-EC"/>
</dbReference>
<dbReference type="Pfam" id="PF00990">
    <property type="entry name" value="GGDEF"/>
    <property type="match status" value="1"/>
</dbReference>
<dbReference type="SMART" id="SM00267">
    <property type="entry name" value="GGDEF"/>
    <property type="match status" value="1"/>
</dbReference>
<evidence type="ECO:0000259" key="5">
    <source>
        <dbReference type="PROSITE" id="PS50887"/>
    </source>
</evidence>
<keyword evidence="4" id="KW-0812">Transmembrane</keyword>
<dbReference type="InterPro" id="IPR050469">
    <property type="entry name" value="Diguanylate_Cyclase"/>
</dbReference>
<dbReference type="InterPro" id="IPR029787">
    <property type="entry name" value="Nucleotide_cyclase"/>
</dbReference>
<dbReference type="GO" id="GO:0043709">
    <property type="term" value="P:cell adhesion involved in single-species biofilm formation"/>
    <property type="evidence" value="ECO:0007669"/>
    <property type="project" value="TreeGrafter"/>
</dbReference>
<dbReference type="Proteomes" id="UP000185674">
    <property type="component" value="Chromosome"/>
</dbReference>
<feature type="domain" description="GGDEF" evidence="5">
    <location>
        <begin position="264"/>
        <end position="401"/>
    </location>
</feature>
<dbReference type="EMBL" id="CP134206">
    <property type="protein sequence ID" value="WND05166.1"/>
    <property type="molecule type" value="Genomic_DNA"/>
</dbReference>
<feature type="transmembrane region" description="Helical" evidence="4">
    <location>
        <begin position="49"/>
        <end position="70"/>
    </location>
</feature>
<dbReference type="AlphaFoldDB" id="A0A1P8EHL8"/>
<dbReference type="GO" id="GO:0005886">
    <property type="term" value="C:plasma membrane"/>
    <property type="evidence" value="ECO:0007669"/>
    <property type="project" value="TreeGrafter"/>
</dbReference>
<feature type="transmembrane region" description="Helical" evidence="4">
    <location>
        <begin position="104"/>
        <end position="126"/>
    </location>
</feature>
<gene>
    <name evidence="6" type="ORF">BEN76_06600</name>
    <name evidence="7" type="ORF">RHP80_13330</name>
</gene>
<dbReference type="CDD" id="cd01949">
    <property type="entry name" value="GGDEF"/>
    <property type="match status" value="1"/>
</dbReference>
<reference evidence="6 8" key="1">
    <citation type="submission" date="2016-08" db="EMBL/GenBank/DDBJ databases">
        <title>Complete genome sequence of Acinetobacter baylyi strain GFJ2.</title>
        <authorList>
            <person name="Tabata M."/>
            <person name="Kuboki S."/>
            <person name="Gibu N."/>
            <person name="Kinouchi Y."/>
            <person name="Vangnai A."/>
            <person name="Kasai D."/>
            <person name="Fukuda M."/>
        </authorList>
    </citation>
    <scope>NUCLEOTIDE SEQUENCE [LARGE SCALE GENOMIC DNA]</scope>
    <source>
        <strain evidence="6 8">GFJ2</strain>
    </source>
</reference>
<sequence>MKLQGSNILSQEQIDLLLSRGLNFVWFPKTLEQVYRTQYRQAAAHEFRFRAPIILILYSLLSFGIFQVLPQSEIKLWLINYAWVGVIITSAWLLSFFKSFDKWFDYYVCLGSTAAVAITFTLINILEGGQNNALLHASMMYAVIIIYGFVGLRFYTALFAGWVGGLIGFTISINSNISIDWTYLNRTYTFSSFLGMALAYFTDRQHRENFLSDCVIELNRLKLVKQAELLETLSQQDSLTGLANRRYLDEVLEKEWRRAVRHSMPITIMMIDLDFFKSYNDSLGHIKGDECLREIAKALTSLTSRSGDLAARYGGEEFLLLFPMTNESEALIQVKRLMNVIRKIDIQHPSSDISSQVTLSVGVATMIPQVDDSISSFVSRADHALYTAKSKGRNQYQIANIHVSVEMNYSSSRA</sequence>
<dbReference type="FunFam" id="3.30.70.270:FF:000001">
    <property type="entry name" value="Diguanylate cyclase domain protein"/>
    <property type="match status" value="1"/>
</dbReference>
<dbReference type="KEGG" id="asol:BEN76_06600"/>
<proteinExistence type="predicted"/>
<protein>
    <recommendedName>
        <fullName evidence="2">diguanylate cyclase</fullName>
        <ecNumber evidence="2">2.7.7.65</ecNumber>
    </recommendedName>
</protein>
<dbReference type="GO" id="GO:1902201">
    <property type="term" value="P:negative regulation of bacterial-type flagellum-dependent cell motility"/>
    <property type="evidence" value="ECO:0007669"/>
    <property type="project" value="TreeGrafter"/>
</dbReference>
<dbReference type="Gene3D" id="3.30.70.270">
    <property type="match status" value="1"/>
</dbReference>
<dbReference type="SUPFAM" id="SSF55073">
    <property type="entry name" value="Nucleotide cyclase"/>
    <property type="match status" value="1"/>
</dbReference>
<feature type="transmembrane region" description="Helical" evidence="4">
    <location>
        <begin position="157"/>
        <end position="177"/>
    </location>
</feature>
<dbReference type="PROSITE" id="PS50887">
    <property type="entry name" value="GGDEF"/>
    <property type="match status" value="1"/>
</dbReference>
<comment type="cofactor">
    <cofactor evidence="1">
        <name>Mg(2+)</name>
        <dbReference type="ChEBI" id="CHEBI:18420"/>
    </cofactor>
</comment>
<dbReference type="Proteomes" id="UP001256400">
    <property type="component" value="Chromosome"/>
</dbReference>
<dbReference type="STRING" id="487316.BEN76_06600"/>
<dbReference type="NCBIfam" id="TIGR00254">
    <property type="entry name" value="GGDEF"/>
    <property type="match status" value="1"/>
</dbReference>
<evidence type="ECO:0000256" key="2">
    <source>
        <dbReference type="ARBA" id="ARBA00012528"/>
    </source>
</evidence>
<name>A0A1P8EHL8_9GAMM</name>
<evidence type="ECO:0000256" key="1">
    <source>
        <dbReference type="ARBA" id="ARBA00001946"/>
    </source>
</evidence>